<proteinExistence type="predicted"/>
<evidence type="ECO:0000313" key="4">
    <source>
        <dbReference type="EMBL" id="TYP74066.1"/>
    </source>
</evidence>
<dbReference type="GO" id="GO:0003677">
    <property type="term" value="F:DNA binding"/>
    <property type="evidence" value="ECO:0007669"/>
    <property type="project" value="UniProtKB-KW"/>
</dbReference>
<dbReference type="Pfam" id="PF03551">
    <property type="entry name" value="PadR"/>
    <property type="match status" value="1"/>
</dbReference>
<organism evidence="4 5">
    <name type="scientific">Paenibacillus methanolicus</name>
    <dbReference type="NCBI Taxonomy" id="582686"/>
    <lineage>
        <taxon>Bacteria</taxon>
        <taxon>Bacillati</taxon>
        <taxon>Bacillota</taxon>
        <taxon>Bacilli</taxon>
        <taxon>Bacillales</taxon>
        <taxon>Paenibacillaceae</taxon>
        <taxon>Paenibacillus</taxon>
    </lineage>
</organism>
<accession>A0A5S5C6P6</accession>
<dbReference type="SUPFAM" id="SSF46785">
    <property type="entry name" value="Winged helix' DNA-binding domain"/>
    <property type="match status" value="1"/>
</dbReference>
<keyword evidence="5" id="KW-1185">Reference proteome</keyword>
<reference evidence="4 5" key="1">
    <citation type="submission" date="2019-07" db="EMBL/GenBank/DDBJ databases">
        <title>Genomic Encyclopedia of Type Strains, Phase III (KMG-III): the genomes of soil and plant-associated and newly described type strains.</title>
        <authorList>
            <person name="Whitman W."/>
        </authorList>
    </citation>
    <scope>NUCLEOTIDE SEQUENCE [LARGE SCALE GENOMIC DNA]</scope>
    <source>
        <strain evidence="4 5">BL24</strain>
    </source>
</reference>
<dbReference type="PANTHER" id="PTHR43252:SF6">
    <property type="entry name" value="NEGATIVE TRANSCRIPTION REGULATOR PADR"/>
    <property type="match status" value="1"/>
</dbReference>
<feature type="domain" description="Transcription regulator PadR N-terminal" evidence="2">
    <location>
        <begin position="5"/>
        <end position="76"/>
    </location>
</feature>
<evidence type="ECO:0000259" key="3">
    <source>
        <dbReference type="Pfam" id="PF10400"/>
    </source>
</evidence>
<dbReference type="InterPro" id="IPR018309">
    <property type="entry name" value="Tscrpt_reg_PadR_C"/>
</dbReference>
<comment type="caution">
    <text evidence="4">The sequence shown here is derived from an EMBL/GenBank/DDBJ whole genome shotgun (WGS) entry which is preliminary data.</text>
</comment>
<dbReference type="InterPro" id="IPR036388">
    <property type="entry name" value="WH-like_DNA-bd_sf"/>
</dbReference>
<evidence type="ECO:0000259" key="2">
    <source>
        <dbReference type="Pfam" id="PF03551"/>
    </source>
</evidence>
<feature type="domain" description="Transcription regulator PadR C-terminal" evidence="3">
    <location>
        <begin position="94"/>
        <end position="176"/>
    </location>
</feature>
<dbReference type="Pfam" id="PF10400">
    <property type="entry name" value="Vir_act_alpha_C"/>
    <property type="match status" value="1"/>
</dbReference>
<dbReference type="PANTHER" id="PTHR43252">
    <property type="entry name" value="TRANSCRIPTIONAL REGULATOR YQJI"/>
    <property type="match status" value="1"/>
</dbReference>
<keyword evidence="4" id="KW-0238">DNA-binding</keyword>
<dbReference type="OrthoDB" id="9783723at2"/>
<evidence type="ECO:0000313" key="5">
    <source>
        <dbReference type="Proteomes" id="UP000323257"/>
    </source>
</evidence>
<feature type="coiled-coil region" evidence="1">
    <location>
        <begin position="106"/>
        <end position="140"/>
    </location>
</feature>
<sequence length="181" mass="20439">MEFVVLGLLLLKSHTLYELKRSFQLGIALFYSVSNGSLQAALKKLEREGAIGYEERVENGRNKKVYSPTNLGRAAFYAWMETDLPAGKLEATALSKLFFLGLLDGNDRKQAVLRRIIQAMRAAEQELRALDASLAMQQVEEPYQQVFRYQTKTLDYGLGAHRFAVDWFEGLLAELEAAEKA</sequence>
<dbReference type="InterPro" id="IPR005149">
    <property type="entry name" value="Tscrpt_reg_PadR_N"/>
</dbReference>
<dbReference type="AlphaFoldDB" id="A0A5S5C6P6"/>
<dbReference type="Gene3D" id="1.10.10.10">
    <property type="entry name" value="Winged helix-like DNA-binding domain superfamily/Winged helix DNA-binding domain"/>
    <property type="match status" value="1"/>
</dbReference>
<keyword evidence="1" id="KW-0175">Coiled coil</keyword>
<name>A0A5S5C6P6_9BACL</name>
<protein>
    <submittedName>
        <fullName evidence="4">DNA-binding PadR family transcriptional regulator</fullName>
    </submittedName>
</protein>
<dbReference type="EMBL" id="VNHS01000006">
    <property type="protein sequence ID" value="TYP74066.1"/>
    <property type="molecule type" value="Genomic_DNA"/>
</dbReference>
<evidence type="ECO:0000256" key="1">
    <source>
        <dbReference type="SAM" id="Coils"/>
    </source>
</evidence>
<dbReference type="InterPro" id="IPR036390">
    <property type="entry name" value="WH_DNA-bd_sf"/>
</dbReference>
<dbReference type="RefSeq" id="WP_148930472.1">
    <property type="nucleotide sequence ID" value="NZ_VNHS01000006.1"/>
</dbReference>
<gene>
    <name evidence="4" type="ORF">BCM02_106347</name>
</gene>
<dbReference type="Proteomes" id="UP000323257">
    <property type="component" value="Unassembled WGS sequence"/>
</dbReference>